<keyword evidence="3" id="KW-1185">Reference proteome</keyword>
<protein>
    <submittedName>
        <fullName evidence="2">Uncharacterized protein</fullName>
    </submittedName>
</protein>
<name>I1CJH1_RHIO9</name>
<dbReference type="Proteomes" id="UP000009138">
    <property type="component" value="Unassembled WGS sequence"/>
</dbReference>
<dbReference type="InParanoid" id="I1CJH1"/>
<organism evidence="2 3">
    <name type="scientific">Rhizopus delemar (strain RA 99-880 / ATCC MYA-4621 / FGSC 9543 / NRRL 43880)</name>
    <name type="common">Mucormycosis agent</name>
    <name type="synonym">Rhizopus arrhizus var. delemar</name>
    <dbReference type="NCBI Taxonomy" id="246409"/>
    <lineage>
        <taxon>Eukaryota</taxon>
        <taxon>Fungi</taxon>
        <taxon>Fungi incertae sedis</taxon>
        <taxon>Mucoromycota</taxon>
        <taxon>Mucoromycotina</taxon>
        <taxon>Mucoromycetes</taxon>
        <taxon>Mucorales</taxon>
        <taxon>Mucorineae</taxon>
        <taxon>Rhizopodaceae</taxon>
        <taxon>Rhizopus</taxon>
    </lineage>
</organism>
<reference evidence="2 3" key="1">
    <citation type="journal article" date="2009" name="PLoS Genet.">
        <title>Genomic analysis of the basal lineage fungus Rhizopus oryzae reveals a whole-genome duplication.</title>
        <authorList>
            <person name="Ma L.-J."/>
            <person name="Ibrahim A.S."/>
            <person name="Skory C."/>
            <person name="Grabherr M.G."/>
            <person name="Burger G."/>
            <person name="Butler M."/>
            <person name="Elias M."/>
            <person name="Idnurm A."/>
            <person name="Lang B.F."/>
            <person name="Sone T."/>
            <person name="Abe A."/>
            <person name="Calvo S.E."/>
            <person name="Corrochano L.M."/>
            <person name="Engels R."/>
            <person name="Fu J."/>
            <person name="Hansberg W."/>
            <person name="Kim J.-M."/>
            <person name="Kodira C.D."/>
            <person name="Koehrsen M.J."/>
            <person name="Liu B."/>
            <person name="Miranda-Saavedra D."/>
            <person name="O'Leary S."/>
            <person name="Ortiz-Castellanos L."/>
            <person name="Poulter R."/>
            <person name="Rodriguez-Romero J."/>
            <person name="Ruiz-Herrera J."/>
            <person name="Shen Y.-Q."/>
            <person name="Zeng Q."/>
            <person name="Galagan J."/>
            <person name="Birren B.W."/>
            <person name="Cuomo C.A."/>
            <person name="Wickes B.L."/>
        </authorList>
    </citation>
    <scope>NUCLEOTIDE SEQUENCE [LARGE SCALE GENOMIC DNA]</scope>
    <source>
        <strain evidence="3">RA 99-880 / ATCC MYA-4621 / FGSC 9543 / NRRL 43880</strain>
    </source>
</reference>
<dbReference type="RefSeq" id="XP_067523997.1">
    <property type="nucleotide sequence ID" value="XM_067667896.1"/>
</dbReference>
<dbReference type="AlphaFoldDB" id="I1CJH1"/>
<evidence type="ECO:0000256" key="1">
    <source>
        <dbReference type="SAM" id="MobiDB-lite"/>
    </source>
</evidence>
<gene>
    <name evidence="2" type="ORF">RO3G_13312</name>
</gene>
<dbReference type="VEuPathDB" id="FungiDB:RO3G_13312"/>
<proteinExistence type="predicted"/>
<sequence>MSCPQAYFNKNIEIKASVENREFFSRNFVNKWTFRDYLIWTGDTSLGSIKTHYRNYKNSLISLSKRQGMDRDLCIYVANLMKKSSDLELKQLREELNEKPDDTVEGSVNIINSVVTDSNIISAQSNSAVSVKPPKRIRESLPSTGE</sequence>
<feature type="region of interest" description="Disordered" evidence="1">
    <location>
        <begin position="126"/>
        <end position="146"/>
    </location>
</feature>
<evidence type="ECO:0000313" key="3">
    <source>
        <dbReference type="Proteomes" id="UP000009138"/>
    </source>
</evidence>
<evidence type="ECO:0000313" key="2">
    <source>
        <dbReference type="EMBL" id="EIE88601.1"/>
    </source>
</evidence>
<dbReference type="GeneID" id="93620277"/>
<accession>I1CJH1</accession>
<dbReference type="EMBL" id="CH476743">
    <property type="protein sequence ID" value="EIE88601.1"/>
    <property type="molecule type" value="Genomic_DNA"/>
</dbReference>
<dbReference type="OrthoDB" id="10395095at2759"/>